<name>A0A6G1HHY6_9PEZI</name>
<reference evidence="1" key="1">
    <citation type="journal article" date="2020" name="Stud. Mycol.">
        <title>101 Dothideomycetes genomes: a test case for predicting lifestyles and emergence of pathogens.</title>
        <authorList>
            <person name="Haridas S."/>
            <person name="Albert R."/>
            <person name="Binder M."/>
            <person name="Bloem J."/>
            <person name="Labutti K."/>
            <person name="Salamov A."/>
            <person name="Andreopoulos B."/>
            <person name="Baker S."/>
            <person name="Barry K."/>
            <person name="Bills G."/>
            <person name="Bluhm B."/>
            <person name="Cannon C."/>
            <person name="Castanera R."/>
            <person name="Culley D."/>
            <person name="Daum C."/>
            <person name="Ezra D."/>
            <person name="Gonzalez J."/>
            <person name="Henrissat B."/>
            <person name="Kuo A."/>
            <person name="Liang C."/>
            <person name="Lipzen A."/>
            <person name="Lutzoni F."/>
            <person name="Magnuson J."/>
            <person name="Mondo S."/>
            <person name="Nolan M."/>
            <person name="Ohm R."/>
            <person name="Pangilinan J."/>
            <person name="Park H.-J."/>
            <person name="Ramirez L."/>
            <person name="Alfaro M."/>
            <person name="Sun H."/>
            <person name="Tritt A."/>
            <person name="Yoshinaga Y."/>
            <person name="Zwiers L.-H."/>
            <person name="Turgeon B."/>
            <person name="Goodwin S."/>
            <person name="Spatafora J."/>
            <person name="Crous P."/>
            <person name="Grigoriev I."/>
        </authorList>
    </citation>
    <scope>NUCLEOTIDE SEQUENCE</scope>
    <source>
        <strain evidence="1">CBS 262.69</strain>
    </source>
</reference>
<dbReference type="AlphaFoldDB" id="A0A6G1HHY6"/>
<evidence type="ECO:0000313" key="1">
    <source>
        <dbReference type="EMBL" id="KAF2395620.1"/>
    </source>
</evidence>
<protein>
    <submittedName>
        <fullName evidence="1">Uncharacterized protein</fullName>
    </submittedName>
</protein>
<organism evidence="1 2">
    <name type="scientific">Trichodelitschia bisporula</name>
    <dbReference type="NCBI Taxonomy" id="703511"/>
    <lineage>
        <taxon>Eukaryota</taxon>
        <taxon>Fungi</taxon>
        <taxon>Dikarya</taxon>
        <taxon>Ascomycota</taxon>
        <taxon>Pezizomycotina</taxon>
        <taxon>Dothideomycetes</taxon>
        <taxon>Dothideomycetes incertae sedis</taxon>
        <taxon>Phaeotrichales</taxon>
        <taxon>Phaeotrichaceae</taxon>
        <taxon>Trichodelitschia</taxon>
    </lineage>
</organism>
<keyword evidence="2" id="KW-1185">Reference proteome</keyword>
<sequence length="231" mass="24791">MLRSRRSSGSRRRALNVLQLRGWCDSRYASPTPRTWACQLSGPVQFLISLLLDCGTQQERPSRPQRSLGESCVGTTRRLEATFWRQRLPVAGSRGMDALASNGIVRGDALSPHGRNALSLLASAGAFPVRLAISQTSHDYALRGGVGRCCHVAGRRTLRRSSLRWLAGIALPGVSPAAWHSRVLVIPRPGCPGTVEDGRKGEGDQCRTTGAGSADGGYCGTVIRQSTWDGG</sequence>
<dbReference type="Proteomes" id="UP000799640">
    <property type="component" value="Unassembled WGS sequence"/>
</dbReference>
<gene>
    <name evidence="1" type="ORF">EJ06DRAFT_265262</name>
</gene>
<evidence type="ECO:0000313" key="2">
    <source>
        <dbReference type="Proteomes" id="UP000799640"/>
    </source>
</evidence>
<accession>A0A6G1HHY6</accession>
<dbReference type="EMBL" id="ML996712">
    <property type="protein sequence ID" value="KAF2395620.1"/>
    <property type="molecule type" value="Genomic_DNA"/>
</dbReference>
<proteinExistence type="predicted"/>